<accession>K3Y2Y7</accession>
<protein>
    <recommendedName>
        <fullName evidence="10">Leucine-rich repeat-containing N-terminal plant-type domain-containing protein</fullName>
    </recommendedName>
</protein>
<evidence type="ECO:0000256" key="5">
    <source>
        <dbReference type="ARBA" id="ARBA00022737"/>
    </source>
</evidence>
<dbReference type="InterPro" id="IPR032675">
    <property type="entry name" value="LRR_dom_sf"/>
</dbReference>
<evidence type="ECO:0000256" key="6">
    <source>
        <dbReference type="ARBA" id="ARBA00022989"/>
    </source>
</evidence>
<dbReference type="EMBL" id="AGNK02002158">
    <property type="status" value="NOT_ANNOTATED_CDS"/>
    <property type="molecule type" value="Genomic_DNA"/>
</dbReference>
<reference evidence="12" key="1">
    <citation type="journal article" date="2012" name="Nat. Biotechnol.">
        <title>Reference genome sequence of the model plant Setaria.</title>
        <authorList>
            <person name="Bennetzen J.L."/>
            <person name="Schmutz J."/>
            <person name="Wang H."/>
            <person name="Percifield R."/>
            <person name="Hawkins J."/>
            <person name="Pontaroli A.C."/>
            <person name="Estep M."/>
            <person name="Feng L."/>
            <person name="Vaughn J.N."/>
            <person name="Grimwood J."/>
            <person name="Jenkins J."/>
            <person name="Barry K."/>
            <person name="Lindquist E."/>
            <person name="Hellsten U."/>
            <person name="Deshpande S."/>
            <person name="Wang X."/>
            <person name="Wu X."/>
            <person name="Mitros T."/>
            <person name="Triplett J."/>
            <person name="Yang X."/>
            <person name="Ye C.Y."/>
            <person name="Mauro-Herrera M."/>
            <person name="Wang L."/>
            <person name="Li P."/>
            <person name="Sharma M."/>
            <person name="Sharma R."/>
            <person name="Ronald P.C."/>
            <person name="Panaud O."/>
            <person name="Kellogg E.A."/>
            <person name="Brutnell T.P."/>
            <person name="Doust A.N."/>
            <person name="Tuskan G.A."/>
            <person name="Rokhsar D."/>
            <person name="Devos K.M."/>
        </authorList>
    </citation>
    <scope>NUCLEOTIDE SEQUENCE [LARGE SCALE GENOMIC DNA]</scope>
    <source>
        <strain evidence="12">cv. Yugu1</strain>
    </source>
</reference>
<dbReference type="Proteomes" id="UP000004995">
    <property type="component" value="Unassembled WGS sequence"/>
</dbReference>
<dbReference type="HOGENOM" id="CLU_1673774_0_0_1"/>
<evidence type="ECO:0000256" key="8">
    <source>
        <dbReference type="ARBA" id="ARBA00023180"/>
    </source>
</evidence>
<evidence type="ECO:0000313" key="12">
    <source>
        <dbReference type="Proteomes" id="UP000004995"/>
    </source>
</evidence>
<dbReference type="SUPFAM" id="SSF52058">
    <property type="entry name" value="L domain-like"/>
    <property type="match status" value="1"/>
</dbReference>
<evidence type="ECO:0000256" key="9">
    <source>
        <dbReference type="SAM" id="MobiDB-lite"/>
    </source>
</evidence>
<keyword evidence="7" id="KW-0472">Membrane</keyword>
<feature type="compositionally biased region" description="Low complexity" evidence="9">
    <location>
        <begin position="1"/>
        <end position="21"/>
    </location>
</feature>
<keyword evidence="4" id="KW-0732">Signal</keyword>
<dbReference type="InParanoid" id="K3Y2Y7"/>
<keyword evidence="5" id="KW-0677">Repeat</keyword>
<keyword evidence="12" id="KW-1185">Reference proteome</keyword>
<dbReference type="PANTHER" id="PTHR48063">
    <property type="entry name" value="LRR RECEPTOR-LIKE KINASE"/>
    <property type="match status" value="1"/>
</dbReference>
<evidence type="ECO:0000259" key="10">
    <source>
        <dbReference type="Pfam" id="PF08263"/>
    </source>
</evidence>
<dbReference type="GO" id="GO:0016020">
    <property type="term" value="C:membrane"/>
    <property type="evidence" value="ECO:0007669"/>
    <property type="project" value="UniProtKB-SubCell"/>
</dbReference>
<dbReference type="EnsemblPlants" id="KQL08875">
    <property type="protein sequence ID" value="KQL08875"/>
    <property type="gene ID" value="SETIT_008571mg"/>
</dbReference>
<dbReference type="Gramene" id="KQL08875">
    <property type="protein sequence ID" value="KQL08875"/>
    <property type="gene ID" value="SETIT_008571mg"/>
</dbReference>
<sequence>MPTNTSNAAAAPNTSTLPSSTQRSFDSNAAISPGVRQMRCCFLFLATHAQPAASDSLPSCIPHERDALLSFKHCITSDPAGLLNSWRRDGGHDEQDCCRWRGVRCSLASANQSLPHLNLTNLEELDASQNSFNHPMLTSWFWNITSLKYLYLDFTRMY</sequence>
<organism evidence="11 12">
    <name type="scientific">Setaria italica</name>
    <name type="common">Foxtail millet</name>
    <name type="synonym">Panicum italicum</name>
    <dbReference type="NCBI Taxonomy" id="4555"/>
    <lineage>
        <taxon>Eukaryota</taxon>
        <taxon>Viridiplantae</taxon>
        <taxon>Streptophyta</taxon>
        <taxon>Embryophyta</taxon>
        <taxon>Tracheophyta</taxon>
        <taxon>Spermatophyta</taxon>
        <taxon>Magnoliopsida</taxon>
        <taxon>Liliopsida</taxon>
        <taxon>Poales</taxon>
        <taxon>Poaceae</taxon>
        <taxon>PACMAD clade</taxon>
        <taxon>Panicoideae</taxon>
        <taxon>Panicodae</taxon>
        <taxon>Paniceae</taxon>
        <taxon>Cenchrinae</taxon>
        <taxon>Setaria</taxon>
    </lineage>
</organism>
<dbReference type="Gene3D" id="3.80.10.10">
    <property type="entry name" value="Ribonuclease Inhibitor"/>
    <property type="match status" value="1"/>
</dbReference>
<dbReference type="PANTHER" id="PTHR48063:SF90">
    <property type="entry name" value="OS11G0565920 PROTEIN"/>
    <property type="match status" value="1"/>
</dbReference>
<dbReference type="Pfam" id="PF08263">
    <property type="entry name" value="LRRNT_2"/>
    <property type="match status" value="1"/>
</dbReference>
<evidence type="ECO:0000256" key="4">
    <source>
        <dbReference type="ARBA" id="ARBA00022729"/>
    </source>
</evidence>
<name>K3Y2Y7_SETIT</name>
<evidence type="ECO:0000256" key="7">
    <source>
        <dbReference type="ARBA" id="ARBA00023136"/>
    </source>
</evidence>
<keyword evidence="6" id="KW-1133">Transmembrane helix</keyword>
<reference evidence="11" key="2">
    <citation type="submission" date="2018-08" db="UniProtKB">
        <authorList>
            <consortium name="EnsemblPlants"/>
        </authorList>
    </citation>
    <scope>IDENTIFICATION</scope>
    <source>
        <strain evidence="11">Yugu1</strain>
    </source>
</reference>
<feature type="domain" description="Leucine-rich repeat-containing N-terminal plant-type" evidence="10">
    <location>
        <begin position="62"/>
        <end position="106"/>
    </location>
</feature>
<dbReference type="STRING" id="4555.K3Y2Y7"/>
<comment type="subcellular location">
    <subcellularLocation>
        <location evidence="1">Membrane</location>
        <topology evidence="1">Single-pass type I membrane protein</topology>
    </subcellularLocation>
</comment>
<proteinExistence type="predicted"/>
<dbReference type="AlphaFoldDB" id="K3Y2Y7"/>
<evidence type="ECO:0000313" key="11">
    <source>
        <dbReference type="EnsemblPlants" id="KQL08875"/>
    </source>
</evidence>
<feature type="region of interest" description="Disordered" evidence="9">
    <location>
        <begin position="1"/>
        <end position="25"/>
    </location>
</feature>
<keyword evidence="3" id="KW-0812">Transmembrane</keyword>
<dbReference type="InterPro" id="IPR046956">
    <property type="entry name" value="RLP23-like"/>
</dbReference>
<keyword evidence="8" id="KW-0325">Glycoprotein</keyword>
<keyword evidence="2" id="KW-0433">Leucine-rich repeat</keyword>
<dbReference type="InterPro" id="IPR013210">
    <property type="entry name" value="LRR_N_plant-typ"/>
</dbReference>
<evidence type="ECO:0000256" key="3">
    <source>
        <dbReference type="ARBA" id="ARBA00022692"/>
    </source>
</evidence>
<evidence type="ECO:0000256" key="2">
    <source>
        <dbReference type="ARBA" id="ARBA00022614"/>
    </source>
</evidence>
<evidence type="ECO:0000256" key="1">
    <source>
        <dbReference type="ARBA" id="ARBA00004479"/>
    </source>
</evidence>